<evidence type="ECO:0000313" key="3">
    <source>
        <dbReference type="Proteomes" id="UP000326702"/>
    </source>
</evidence>
<dbReference type="Gene3D" id="1.50.10.10">
    <property type="match status" value="1"/>
</dbReference>
<dbReference type="AlphaFoldDB" id="A0A5P9Q6X2"/>
<dbReference type="GO" id="GO:0004560">
    <property type="term" value="F:alpha-L-fucosidase activity"/>
    <property type="evidence" value="ECO:0007669"/>
    <property type="project" value="UniProtKB-EC"/>
</dbReference>
<dbReference type="PANTHER" id="PTHR31084:SF0">
    <property type="entry name" value="ALPHA-L-FUCOSIDASE 2"/>
    <property type="match status" value="1"/>
</dbReference>
<dbReference type="InterPro" id="IPR012341">
    <property type="entry name" value="6hp_glycosidase-like_sf"/>
</dbReference>
<dbReference type="SUPFAM" id="SSF48208">
    <property type="entry name" value="Six-hairpin glycosidases"/>
    <property type="match status" value="1"/>
</dbReference>
<dbReference type="InterPro" id="IPR008928">
    <property type="entry name" value="6-hairpin_glycosidase_sf"/>
</dbReference>
<dbReference type="GO" id="GO:0005975">
    <property type="term" value="P:carbohydrate metabolic process"/>
    <property type="evidence" value="ECO:0007669"/>
    <property type="project" value="InterPro"/>
</dbReference>
<evidence type="ECO:0000256" key="1">
    <source>
        <dbReference type="SAM" id="SignalP"/>
    </source>
</evidence>
<dbReference type="Gene3D" id="2.60.40.1180">
    <property type="entry name" value="Golgi alpha-mannosidase II"/>
    <property type="match status" value="1"/>
</dbReference>
<proteinExistence type="predicted"/>
<protein>
    <submittedName>
        <fullName evidence="2">Alpha-L-fucosidase</fullName>
        <ecNumber evidence="2">3.2.1.51</ecNumber>
    </submittedName>
</protein>
<dbReference type="KEGG" id="lxl:KDY119_00645"/>
<reference evidence="2 3" key="1">
    <citation type="submission" date="2019-10" db="EMBL/GenBank/DDBJ databases">
        <title>Genome sequence of Luteimicrobium xylanilyticum HY-24.</title>
        <authorList>
            <person name="Kim D.Y."/>
            <person name="Park H.-Y."/>
        </authorList>
    </citation>
    <scope>NUCLEOTIDE SEQUENCE [LARGE SCALE GENOMIC DNA]</scope>
    <source>
        <strain evidence="2 3">HY-24</strain>
    </source>
</reference>
<dbReference type="PANTHER" id="PTHR31084">
    <property type="entry name" value="ALPHA-L-FUCOSIDASE 2"/>
    <property type="match status" value="1"/>
</dbReference>
<gene>
    <name evidence="2" type="ORF">KDY119_00645</name>
</gene>
<evidence type="ECO:0000313" key="2">
    <source>
        <dbReference type="EMBL" id="QFU97151.1"/>
    </source>
</evidence>
<keyword evidence="3" id="KW-1185">Reference proteome</keyword>
<feature type="signal peptide" evidence="1">
    <location>
        <begin position="1"/>
        <end position="39"/>
    </location>
</feature>
<dbReference type="Proteomes" id="UP000326702">
    <property type="component" value="Chromosome"/>
</dbReference>
<dbReference type="EMBL" id="CP045529">
    <property type="protein sequence ID" value="QFU97151.1"/>
    <property type="molecule type" value="Genomic_DNA"/>
</dbReference>
<keyword evidence="2" id="KW-0326">Glycosidase</keyword>
<dbReference type="EC" id="3.2.1.51" evidence="2"/>
<keyword evidence="1" id="KW-0732">Signal</keyword>
<dbReference type="Gene3D" id="2.70.98.50">
    <property type="entry name" value="putative glycoside hydrolase family protein from bacillus halodurans"/>
    <property type="match status" value="1"/>
</dbReference>
<name>A0A5P9Q6X2_9MICO</name>
<sequence length="1119" mass="116999">MAVRGRTDGHRVARTWWCSVSVSALVLGTGGLGVSAATAADSSGTTGTTTAYADGAFHLDVPSVVRESDIVLGQPNTKNTEAIPLGNGSVGAAVWAQKGYTAQLNRDDTFPDRKSPGQIQVPGLAAMTQADDYHASLDLYTGTYTQQGGGITATTYVRADKDELVLDVTGADPGSSQTVTAGLWDGRTPTAAVSSDKKTASLAETWKDTATGGDGSTWGTLLGVTANGKDVTASVVDSKTVRVSFKANAKGSYKVVVATPSWKGGDGAATAATLLASDATASSHKLVAAHERWWAAYWKKAKLLQMSSADGEAQYMENLRTLFLYQQASLMRGQYPGSQAGAAPLFSAFEDQHTWVPADYWFWNIRMQLAANISSGTADLNSSIFKLYTDNLASNEAWTRSHVPGTQGVCVSETMRYNGGGDYGDWTANRSCDTTIAASYNSQTFSTGAEVALWMWRQYQQTGDLTQLEQGYPLMKSVAQFLLSIGTVGSDGKLHYTGNEHENQWAVKDPSMLVAAMTATYPVIAKVATLLDQDPDLVTRLDDATAQLPGLPRTDSATHTQVVENSSKDSDSGWVLAYSAQPNASLHNVENTQLEATWPFGLIGDQAGSLHDIGVRSFESRSFKTSNDWDYDAVYAARLGLADQIPTVLKDDIEKFQVYPNGLSTEAGVDFYNEQTGIVALATNEALVQDYTGTIAVAPAWPSDWDVSGSVATLNKSTVDVQYSGGKLTTVLLEAGKKSTQPVRNPWPGTSVEVRDVTAGTVSVASTKADVLTLETKAKHSYLIQQVDSPTTSLDYAPVTGTAATAAKHLGPVQIGLDAPAAPAQLSSLFDNSGITKDADTDAGNIDGGTASLSYEALAAAGASPGKTVSADGFDYTWPASAVGGGSKDNVVANGQRVAVGASGSALGFLVTATYGPASGTGTVHYADGTSQDFTLGSPDWLNGSGTVALKPSYANRQGNTQYDSPAYVNSVSVPLTAGKKVDYVTLPTVSAAPAANTPTLHVFAMAVKGASTDTGPAISAVSVADGDTVSGKTTFTVDLAGDAKDVSYTYIELNKGSGHVWVTDNTKATGSHNNGLHPSLVVDTTTLANGAYGLKIDAVGKNGKTTEKQVAFTISNGS</sequence>
<feature type="chain" id="PRO_5025012744" evidence="1">
    <location>
        <begin position="40"/>
        <end position="1119"/>
    </location>
</feature>
<accession>A0A5P9Q6X2</accession>
<organism evidence="2 3">
    <name type="scientific">Luteimicrobium xylanilyticum</name>
    <dbReference type="NCBI Taxonomy" id="1133546"/>
    <lineage>
        <taxon>Bacteria</taxon>
        <taxon>Bacillati</taxon>
        <taxon>Actinomycetota</taxon>
        <taxon>Actinomycetes</taxon>
        <taxon>Micrococcales</taxon>
        <taxon>Luteimicrobium</taxon>
    </lineage>
</organism>
<dbReference type="InterPro" id="IPR013780">
    <property type="entry name" value="Glyco_hydro_b"/>
</dbReference>
<keyword evidence="2" id="KW-0378">Hydrolase</keyword>